<dbReference type="EMBL" id="CP036265">
    <property type="protein sequence ID" value="QDT15921.1"/>
    <property type="molecule type" value="Genomic_DNA"/>
</dbReference>
<dbReference type="KEGG" id="acaf:CA12_20190"/>
<reference evidence="2 3" key="1">
    <citation type="submission" date="2019-02" db="EMBL/GenBank/DDBJ databases">
        <title>Deep-cultivation of Planctomycetes and their phenomic and genomic characterization uncovers novel biology.</title>
        <authorList>
            <person name="Wiegand S."/>
            <person name="Jogler M."/>
            <person name="Boedeker C."/>
            <person name="Pinto D."/>
            <person name="Vollmers J."/>
            <person name="Rivas-Marin E."/>
            <person name="Kohn T."/>
            <person name="Peeters S.H."/>
            <person name="Heuer A."/>
            <person name="Rast P."/>
            <person name="Oberbeckmann S."/>
            <person name="Bunk B."/>
            <person name="Jeske O."/>
            <person name="Meyerdierks A."/>
            <person name="Storesund J.E."/>
            <person name="Kallscheuer N."/>
            <person name="Luecker S."/>
            <person name="Lage O.M."/>
            <person name="Pohl T."/>
            <person name="Merkel B.J."/>
            <person name="Hornburger P."/>
            <person name="Mueller R.-W."/>
            <person name="Bruemmer F."/>
            <person name="Labrenz M."/>
            <person name="Spormann A.M."/>
            <person name="Op den Camp H."/>
            <person name="Overmann J."/>
            <person name="Amann R."/>
            <person name="Jetten M.S.M."/>
            <person name="Mascher T."/>
            <person name="Medema M.H."/>
            <person name="Devos D.P."/>
            <person name="Kaster A.-K."/>
            <person name="Ovreas L."/>
            <person name="Rohde M."/>
            <person name="Galperin M.Y."/>
            <person name="Jogler C."/>
        </authorList>
    </citation>
    <scope>NUCLEOTIDE SEQUENCE [LARGE SCALE GENOMIC DNA]</scope>
    <source>
        <strain evidence="2 3">CA12</strain>
    </source>
</reference>
<evidence type="ECO:0000313" key="3">
    <source>
        <dbReference type="Proteomes" id="UP000318741"/>
    </source>
</evidence>
<dbReference type="Pfam" id="PF22531">
    <property type="entry name" value="DUF7002"/>
    <property type="match status" value="1"/>
</dbReference>
<feature type="region of interest" description="Disordered" evidence="1">
    <location>
        <begin position="103"/>
        <end position="125"/>
    </location>
</feature>
<dbReference type="Proteomes" id="UP000318741">
    <property type="component" value="Chromosome"/>
</dbReference>
<organism evidence="2 3">
    <name type="scientific">Alienimonas californiensis</name>
    <dbReference type="NCBI Taxonomy" id="2527989"/>
    <lineage>
        <taxon>Bacteria</taxon>
        <taxon>Pseudomonadati</taxon>
        <taxon>Planctomycetota</taxon>
        <taxon>Planctomycetia</taxon>
        <taxon>Planctomycetales</taxon>
        <taxon>Planctomycetaceae</taxon>
        <taxon>Alienimonas</taxon>
    </lineage>
</organism>
<accession>A0A517P976</accession>
<dbReference type="AlphaFoldDB" id="A0A517P976"/>
<proteinExistence type="predicted"/>
<protein>
    <submittedName>
        <fullName evidence="2">Uncharacterized protein</fullName>
    </submittedName>
</protein>
<dbReference type="InterPro" id="IPR054271">
    <property type="entry name" value="DUF7002"/>
</dbReference>
<sequence>MEEVTRDGRMLYLTDQKPLALGAIAWEEGWDAARWLRRLDTLVFLWPGDEHGPRGYAKAHGEKYDRQAAGGGPAPVLLRVPFADALAANPSLMPLFCRYNSGGPRAQPSGGSPRGDSTFRPANECDFTPGRVQELAFDRGPVALPTSTAVRSESDWEPLFG</sequence>
<keyword evidence="3" id="KW-1185">Reference proteome</keyword>
<gene>
    <name evidence="2" type="ORF">CA12_20190</name>
</gene>
<name>A0A517P976_9PLAN</name>
<evidence type="ECO:0000256" key="1">
    <source>
        <dbReference type="SAM" id="MobiDB-lite"/>
    </source>
</evidence>
<evidence type="ECO:0000313" key="2">
    <source>
        <dbReference type="EMBL" id="QDT15921.1"/>
    </source>
</evidence>